<organism evidence="3 4">
    <name type="scientific">Gonium pectorale</name>
    <name type="common">Green alga</name>
    <dbReference type="NCBI Taxonomy" id="33097"/>
    <lineage>
        <taxon>Eukaryota</taxon>
        <taxon>Viridiplantae</taxon>
        <taxon>Chlorophyta</taxon>
        <taxon>core chlorophytes</taxon>
        <taxon>Chlorophyceae</taxon>
        <taxon>CS clade</taxon>
        <taxon>Chlamydomonadales</taxon>
        <taxon>Volvocaceae</taxon>
        <taxon>Gonium</taxon>
    </lineage>
</organism>
<feature type="transmembrane region" description="Helical" evidence="2">
    <location>
        <begin position="413"/>
        <end position="430"/>
    </location>
</feature>
<evidence type="ECO:0000313" key="4">
    <source>
        <dbReference type="Proteomes" id="UP000075714"/>
    </source>
</evidence>
<evidence type="ECO:0000256" key="1">
    <source>
        <dbReference type="SAM" id="MobiDB-lite"/>
    </source>
</evidence>
<dbReference type="OrthoDB" id="548532at2759"/>
<protein>
    <recommendedName>
        <fullName evidence="5">Reticulon domain-containing protein</fullName>
    </recommendedName>
</protein>
<feature type="transmembrane region" description="Helical" evidence="2">
    <location>
        <begin position="348"/>
        <end position="366"/>
    </location>
</feature>
<evidence type="ECO:0000256" key="2">
    <source>
        <dbReference type="SAM" id="Phobius"/>
    </source>
</evidence>
<evidence type="ECO:0008006" key="5">
    <source>
        <dbReference type="Google" id="ProtNLM"/>
    </source>
</evidence>
<reference evidence="4" key="1">
    <citation type="journal article" date="2016" name="Nat. Commun.">
        <title>The Gonium pectorale genome demonstrates co-option of cell cycle regulation during the evolution of multicellularity.</title>
        <authorList>
            <person name="Hanschen E.R."/>
            <person name="Marriage T.N."/>
            <person name="Ferris P.J."/>
            <person name="Hamaji T."/>
            <person name="Toyoda A."/>
            <person name="Fujiyama A."/>
            <person name="Neme R."/>
            <person name="Noguchi H."/>
            <person name="Minakuchi Y."/>
            <person name="Suzuki M."/>
            <person name="Kawai-Toyooka H."/>
            <person name="Smith D.R."/>
            <person name="Sparks H."/>
            <person name="Anderson J."/>
            <person name="Bakaric R."/>
            <person name="Luria V."/>
            <person name="Karger A."/>
            <person name="Kirschner M.W."/>
            <person name="Durand P.M."/>
            <person name="Michod R.E."/>
            <person name="Nozaki H."/>
            <person name="Olson B.J."/>
        </authorList>
    </citation>
    <scope>NUCLEOTIDE SEQUENCE [LARGE SCALE GENOMIC DNA]</scope>
    <source>
        <strain evidence="4">NIES-2863</strain>
    </source>
</reference>
<feature type="region of interest" description="Disordered" evidence="1">
    <location>
        <begin position="248"/>
        <end position="276"/>
    </location>
</feature>
<gene>
    <name evidence="3" type="ORF">GPECTOR_21g738</name>
</gene>
<comment type="caution">
    <text evidence="3">The sequence shown here is derived from an EMBL/GenBank/DDBJ whole genome shotgun (WGS) entry which is preliminary data.</text>
</comment>
<name>A0A150GI65_GONPE</name>
<keyword evidence="2" id="KW-1133">Transmembrane helix</keyword>
<proteinExistence type="predicted"/>
<keyword evidence="2" id="KW-0812">Transmembrane</keyword>
<dbReference type="Proteomes" id="UP000075714">
    <property type="component" value="Unassembled WGS sequence"/>
</dbReference>
<dbReference type="AlphaFoldDB" id="A0A150GI65"/>
<evidence type="ECO:0000313" key="3">
    <source>
        <dbReference type="EMBL" id="KXZ49512.1"/>
    </source>
</evidence>
<dbReference type="EMBL" id="LSYV01000022">
    <property type="protein sequence ID" value="KXZ49512.1"/>
    <property type="molecule type" value="Genomic_DNA"/>
</dbReference>
<feature type="transmembrane region" description="Helical" evidence="2">
    <location>
        <begin position="386"/>
        <end position="407"/>
    </location>
</feature>
<keyword evidence="4" id="KW-1185">Reference proteome</keyword>
<keyword evidence="2" id="KW-0472">Membrane</keyword>
<accession>A0A150GI65</accession>
<feature type="region of interest" description="Disordered" evidence="1">
    <location>
        <begin position="76"/>
        <end position="103"/>
    </location>
</feature>
<sequence>MLYSCSCGFTATSATGFYKHLASSKDDVEVIERVSSQGHRPQYSDAGGGTAQAALRVSGTVVNAIQVGLSPWRWFGSPSKVAPSTSTSDGGARPTTLEGEAAAGDEALSADAARAGGREPEQEQGQEQDDIDKIHARASDALIGAAPVHDHGGGGDSALPAGSLEAVQTVRDVLTWRHPWHTLRVFGAGLYLAVCARQLVKGHELLQPSTALFAFCFLLLLRNAVRETLARYRRAQQAVGGQVVIEEEEEEEDDLVDVSSGVPNGRRAAGPSQQSQADAERHKAALQLQQRVEQVLRPIALGAARYGAALVVLSASLLSGRRAITSALVASLLWLGMILGELRVMSQPTFWLLCYLVAFTVPAAYARCRRAMDAGVESALRFVVRVLMGGSRTALLGAGAAAAVLLAVLPMNIVLRASLAGAGAFGVLLWQSESGAARRGSGGGSGVGAKMLGVGQG</sequence>